<protein>
    <recommendedName>
        <fullName evidence="2">AbrB family transcriptional regulator</fullName>
    </recommendedName>
</protein>
<dbReference type="EMBL" id="LAZR01021680">
    <property type="protein sequence ID" value="KKL84497.1"/>
    <property type="molecule type" value="Genomic_DNA"/>
</dbReference>
<gene>
    <name evidence="1" type="ORF">LCGC14_1964160</name>
</gene>
<dbReference type="Gene3D" id="2.10.260.10">
    <property type="match status" value="1"/>
</dbReference>
<dbReference type="InterPro" id="IPR037914">
    <property type="entry name" value="SpoVT-AbrB_sf"/>
</dbReference>
<accession>A0A0F9IAQ4</accession>
<reference evidence="1" key="1">
    <citation type="journal article" date="2015" name="Nature">
        <title>Complex archaea that bridge the gap between prokaryotes and eukaryotes.</title>
        <authorList>
            <person name="Spang A."/>
            <person name="Saw J.H."/>
            <person name="Jorgensen S.L."/>
            <person name="Zaremba-Niedzwiedzka K."/>
            <person name="Martijn J."/>
            <person name="Lind A.E."/>
            <person name="van Eijk R."/>
            <person name="Schleper C."/>
            <person name="Guy L."/>
            <person name="Ettema T.J."/>
        </authorList>
    </citation>
    <scope>NUCLEOTIDE SEQUENCE</scope>
</reference>
<organism evidence="1">
    <name type="scientific">marine sediment metagenome</name>
    <dbReference type="NCBI Taxonomy" id="412755"/>
    <lineage>
        <taxon>unclassified sequences</taxon>
        <taxon>metagenomes</taxon>
        <taxon>ecological metagenomes</taxon>
    </lineage>
</organism>
<dbReference type="AlphaFoldDB" id="A0A0F9IAQ4"/>
<comment type="caution">
    <text evidence="1">The sequence shown here is derived from an EMBL/GenBank/DDBJ whole genome shotgun (WGS) entry which is preliminary data.</text>
</comment>
<sequence>MVKKLTKHGNSLALVIDRGVLDLLHIDDKTPLDISTDGKVLIVSPVRDAKRRKKFEEAMAQANRKFGRALKRLAD</sequence>
<evidence type="ECO:0000313" key="1">
    <source>
        <dbReference type="EMBL" id="KKL84497.1"/>
    </source>
</evidence>
<evidence type="ECO:0008006" key="2">
    <source>
        <dbReference type="Google" id="ProtNLM"/>
    </source>
</evidence>
<name>A0A0F9IAQ4_9ZZZZ</name>
<dbReference type="SUPFAM" id="SSF89447">
    <property type="entry name" value="AbrB/MazE/MraZ-like"/>
    <property type="match status" value="1"/>
</dbReference>
<proteinExistence type="predicted"/>